<dbReference type="EMBL" id="HBIN01007608">
    <property type="protein sequence ID" value="CAE0435308.1"/>
    <property type="molecule type" value="Transcribed_RNA"/>
</dbReference>
<name>A0A6S8CNT7_9STRA</name>
<protein>
    <recommendedName>
        <fullName evidence="3">MsrB domain-containing protein</fullName>
    </recommendedName>
</protein>
<reference evidence="1" key="1">
    <citation type="submission" date="2021-01" db="EMBL/GenBank/DDBJ databases">
        <authorList>
            <person name="Corre E."/>
            <person name="Pelletier E."/>
            <person name="Niang G."/>
            <person name="Scheremetjew M."/>
            <person name="Finn R."/>
            <person name="Kale V."/>
            <person name="Holt S."/>
            <person name="Cochrane G."/>
            <person name="Meng A."/>
            <person name="Brown T."/>
            <person name="Cohen L."/>
        </authorList>
    </citation>
    <scope>NUCLEOTIDE SEQUENCE</scope>
    <source>
        <strain evidence="1">GSBS06</strain>
    </source>
</reference>
<organism evidence="1">
    <name type="scientific">Aplanochytrium stocchinoi</name>
    <dbReference type="NCBI Taxonomy" id="215587"/>
    <lineage>
        <taxon>Eukaryota</taxon>
        <taxon>Sar</taxon>
        <taxon>Stramenopiles</taxon>
        <taxon>Bigyra</taxon>
        <taxon>Labyrinthulomycetes</taxon>
        <taxon>Thraustochytrida</taxon>
        <taxon>Thraustochytriidae</taxon>
        <taxon>Aplanochytrium</taxon>
    </lineage>
</organism>
<sequence>MSFLTLDLTECTCWNRDKNVKYPIVKKNRELIRLTFGDPDTDTKNFGENNEDNKQTPIYVYVGGQLVRGSDEIMRKKEHGSTSTEVQKYLRWNVDRQKADRICSHNRHYAEHRHYASSLGFWSLENSSKVEFYDSVSGKPLFVAPLGRSWVDFQLESKKHGWPSFRDEDVVWENVRILNSGEVVSVDGTHLGHNLPDAKGNRYCINIVSIAGRPELPLKLTERPAANGDTKAA</sequence>
<dbReference type="InterPro" id="IPR011057">
    <property type="entry name" value="Mss4-like_sf"/>
</dbReference>
<accession>A0A6S8CNT7</accession>
<dbReference type="SUPFAM" id="SSF51316">
    <property type="entry name" value="Mss4-like"/>
    <property type="match status" value="1"/>
</dbReference>
<evidence type="ECO:0008006" key="3">
    <source>
        <dbReference type="Google" id="ProtNLM"/>
    </source>
</evidence>
<dbReference type="AlphaFoldDB" id="A0A6S8CNT7"/>
<proteinExistence type="predicted"/>
<gene>
    <name evidence="1" type="ORF">ASTO00021_LOCUS5587</name>
    <name evidence="2" type="ORF">ASTO00021_LOCUS5588</name>
</gene>
<dbReference type="EMBL" id="HBIN01007607">
    <property type="protein sequence ID" value="CAE0435307.1"/>
    <property type="molecule type" value="Transcribed_RNA"/>
</dbReference>
<evidence type="ECO:0000313" key="1">
    <source>
        <dbReference type="EMBL" id="CAE0435307.1"/>
    </source>
</evidence>
<dbReference type="Gene3D" id="2.170.150.20">
    <property type="entry name" value="Peptide methionine sulfoxide reductase"/>
    <property type="match status" value="1"/>
</dbReference>
<evidence type="ECO:0000313" key="2">
    <source>
        <dbReference type="EMBL" id="CAE0435308.1"/>
    </source>
</evidence>